<feature type="transmembrane region" description="Helical" evidence="2">
    <location>
        <begin position="682"/>
        <end position="703"/>
    </location>
</feature>
<evidence type="ECO:0000256" key="2">
    <source>
        <dbReference type="SAM" id="Phobius"/>
    </source>
</evidence>
<feature type="transmembrane region" description="Helical" evidence="2">
    <location>
        <begin position="498"/>
        <end position="520"/>
    </location>
</feature>
<feature type="transmembrane region" description="Helical" evidence="2">
    <location>
        <begin position="39"/>
        <end position="65"/>
    </location>
</feature>
<comment type="caution">
    <text evidence="4">The sequence shown here is derived from an EMBL/GenBank/DDBJ whole genome shotgun (WGS) entry which is preliminary data.</text>
</comment>
<keyword evidence="2" id="KW-0812">Transmembrane</keyword>
<keyword evidence="2" id="KW-1133">Transmembrane helix</keyword>
<dbReference type="Pfam" id="PF20163">
    <property type="entry name" value="DUF6536"/>
    <property type="match status" value="1"/>
</dbReference>
<dbReference type="EMBL" id="VCHE01000088">
    <property type="protein sequence ID" value="KAB2571974.1"/>
    <property type="molecule type" value="Genomic_DNA"/>
</dbReference>
<reference evidence="4 5" key="1">
    <citation type="journal article" date="2019" name="Sci. Rep.">
        <title>A multi-omics analysis of the grapevine pathogen Lasiodiplodia theobromae reveals that temperature affects the expression of virulence- and pathogenicity-related genes.</title>
        <authorList>
            <person name="Felix C."/>
            <person name="Meneses R."/>
            <person name="Goncalves M.F.M."/>
            <person name="Tilleman L."/>
            <person name="Duarte A.S."/>
            <person name="Jorrin-Novo J.V."/>
            <person name="Van de Peer Y."/>
            <person name="Deforce D."/>
            <person name="Van Nieuwerburgh F."/>
            <person name="Esteves A.C."/>
            <person name="Alves A."/>
        </authorList>
    </citation>
    <scope>NUCLEOTIDE SEQUENCE [LARGE SCALE GENOMIC DNA]</scope>
    <source>
        <strain evidence="4 5">LA-SOL3</strain>
    </source>
</reference>
<feature type="domain" description="DUF6536" evidence="3">
    <location>
        <begin position="37"/>
        <end position="178"/>
    </location>
</feature>
<dbReference type="AlphaFoldDB" id="A0A5N5D3S7"/>
<feature type="compositionally biased region" description="Polar residues" evidence="1">
    <location>
        <begin position="13"/>
        <end position="24"/>
    </location>
</feature>
<evidence type="ECO:0000256" key="1">
    <source>
        <dbReference type="SAM" id="MobiDB-lite"/>
    </source>
</evidence>
<name>A0A5N5D3S7_9PEZI</name>
<proteinExistence type="predicted"/>
<keyword evidence="5" id="KW-1185">Reference proteome</keyword>
<sequence length="775" mass="83741">MGSGPSDDDTGTLLKNSSPKSRSSFLGPLTRRMPDGWRFGVTVGAALSLCTLIANIVVIAVASAIASKNGHHSNIATIRTGPCSDIDHIQFGIHLAINAVSTLLLGASNYCMQCLSAPTREDIDRAHGQGKWLDIGVPSMKNFSHIKSIKLLFCYNSTFFVSTANNSYDVYFATEDFQKGASFDSNTFPPYSDFTYSTNFIVGLEDGTTEVRNASYLHIDERHDPYSIQSKMENLGVWNNGSLFERRNNSDCIQDYAKTPLSDRRNVILVTSTLPSDNQEMGVTAERAGMASSCEKNSSSFAIISSGDNRLVSCDANSSLLSVYPYTSNIIPAGAPVLDNWYNWICSQNVEYDNYGSDRPSSLCGDGYWQDIRSSASDWKVWGFKIEYCLSEKMENGCSLNVAKSLMVVVILANAVKVVVLTIVIAKVRDSPLTTIGDAAASFIRKRDTTTRGMCLLTQRDFAHGYINAARLSGQPPAPKTYRTRKNRAATATGKTRWVITGSLAVLCIVIILSLLAYAMSQLRSKFDRGGITFIKELGLGKTTPYNVITGWHIPSSGDAAVVATVLIANLPQLLLSFIYFFLNGLITKLSLAKEWSAYAHRRAALRVSHPRGSQRGTYFLQVPYRVGVPLMAFSALLHLIISQSIFFVKVDGKDAHGADGEDASPVLSSSASAVTCGFSPLGMILTVVAAAVLSVFTVALGLRRLRPGGMPLAGSCSAAIAAACHGPEGTDECRPVMWGVVPGEEVEMEDGEVIGHCAFSNGTVDAPVDGRMYA</sequence>
<evidence type="ECO:0000313" key="4">
    <source>
        <dbReference type="EMBL" id="KAB2571974.1"/>
    </source>
</evidence>
<feature type="transmembrane region" description="Helical" evidence="2">
    <location>
        <begin position="560"/>
        <end position="583"/>
    </location>
</feature>
<dbReference type="InterPro" id="IPR046623">
    <property type="entry name" value="DUF6536"/>
</dbReference>
<dbReference type="OrthoDB" id="5429634at2759"/>
<keyword evidence="2" id="KW-0472">Membrane</keyword>
<protein>
    <recommendedName>
        <fullName evidence="3">DUF6536 domain-containing protein</fullName>
    </recommendedName>
</protein>
<feature type="region of interest" description="Disordered" evidence="1">
    <location>
        <begin position="1"/>
        <end position="27"/>
    </location>
</feature>
<dbReference type="Proteomes" id="UP000325902">
    <property type="component" value="Unassembled WGS sequence"/>
</dbReference>
<feature type="compositionally biased region" description="Acidic residues" evidence="1">
    <location>
        <begin position="1"/>
        <end position="10"/>
    </location>
</feature>
<dbReference type="PANTHER" id="PTHR35395:SF1">
    <property type="entry name" value="DUF6536 DOMAIN-CONTAINING PROTEIN"/>
    <property type="match status" value="1"/>
</dbReference>
<feature type="transmembrane region" description="Helical" evidence="2">
    <location>
        <begin position="623"/>
        <end position="642"/>
    </location>
</feature>
<organism evidence="4 5">
    <name type="scientific">Lasiodiplodia theobromae</name>
    <dbReference type="NCBI Taxonomy" id="45133"/>
    <lineage>
        <taxon>Eukaryota</taxon>
        <taxon>Fungi</taxon>
        <taxon>Dikarya</taxon>
        <taxon>Ascomycota</taxon>
        <taxon>Pezizomycotina</taxon>
        <taxon>Dothideomycetes</taxon>
        <taxon>Dothideomycetes incertae sedis</taxon>
        <taxon>Botryosphaeriales</taxon>
        <taxon>Botryosphaeriaceae</taxon>
        <taxon>Lasiodiplodia</taxon>
    </lineage>
</organism>
<accession>A0A5N5D3S7</accession>
<evidence type="ECO:0000313" key="5">
    <source>
        <dbReference type="Proteomes" id="UP000325902"/>
    </source>
</evidence>
<gene>
    <name evidence="4" type="ORF">DBV05_g9369</name>
</gene>
<evidence type="ECO:0000259" key="3">
    <source>
        <dbReference type="Pfam" id="PF20163"/>
    </source>
</evidence>
<dbReference type="PANTHER" id="PTHR35395">
    <property type="entry name" value="DUF6536 DOMAIN-CONTAINING PROTEIN"/>
    <property type="match status" value="1"/>
</dbReference>